<dbReference type="InterPro" id="IPR012340">
    <property type="entry name" value="NA-bd_OB-fold"/>
</dbReference>
<feature type="compositionally biased region" description="Basic and acidic residues" evidence="1">
    <location>
        <begin position="34"/>
        <end position="50"/>
    </location>
</feature>
<feature type="compositionally biased region" description="Polar residues" evidence="1">
    <location>
        <begin position="530"/>
        <end position="543"/>
    </location>
</feature>
<feature type="compositionally biased region" description="Low complexity" evidence="1">
    <location>
        <begin position="78"/>
        <end position="91"/>
    </location>
</feature>
<dbReference type="Proteomes" id="UP001527925">
    <property type="component" value="Unassembled WGS sequence"/>
</dbReference>
<dbReference type="PANTHER" id="PTHR13454">
    <property type="entry name" value="PROTEIN MCM10 HOMOLOG"/>
    <property type="match status" value="1"/>
</dbReference>
<reference evidence="3 4" key="1">
    <citation type="submission" date="2023-09" db="EMBL/GenBank/DDBJ databases">
        <title>Pangenome analysis of Batrachochytrium dendrobatidis and related Chytrids.</title>
        <authorList>
            <person name="Yacoub M.N."/>
            <person name="Stajich J.E."/>
            <person name="James T.Y."/>
        </authorList>
    </citation>
    <scope>NUCLEOTIDE SEQUENCE [LARGE SCALE GENOMIC DNA]</scope>
    <source>
        <strain evidence="3 4">JEL0888</strain>
    </source>
</reference>
<feature type="compositionally biased region" description="Acidic residues" evidence="1">
    <location>
        <begin position="607"/>
        <end position="616"/>
    </location>
</feature>
<organism evidence="3 4">
    <name type="scientific">Polyrhizophydium stewartii</name>
    <dbReference type="NCBI Taxonomy" id="2732419"/>
    <lineage>
        <taxon>Eukaryota</taxon>
        <taxon>Fungi</taxon>
        <taxon>Fungi incertae sedis</taxon>
        <taxon>Chytridiomycota</taxon>
        <taxon>Chytridiomycota incertae sedis</taxon>
        <taxon>Chytridiomycetes</taxon>
        <taxon>Rhizophydiales</taxon>
        <taxon>Rhizophydiales incertae sedis</taxon>
        <taxon>Polyrhizophydium</taxon>
    </lineage>
</organism>
<dbReference type="InterPro" id="IPR055065">
    <property type="entry name" value="OB_MCM10"/>
</dbReference>
<feature type="region of interest" description="Disordered" evidence="1">
    <location>
        <begin position="567"/>
        <end position="616"/>
    </location>
</feature>
<protein>
    <recommendedName>
        <fullName evidence="2">MCM10 OB-fold domain-containing protein</fullName>
    </recommendedName>
</protein>
<name>A0ABR4NA46_9FUNG</name>
<feature type="compositionally biased region" description="Basic and acidic residues" evidence="1">
    <location>
        <begin position="578"/>
        <end position="587"/>
    </location>
</feature>
<feature type="domain" description="MCM10 OB-fold" evidence="2">
    <location>
        <begin position="269"/>
        <end position="390"/>
    </location>
</feature>
<sequence length="616" mass="66069">MSDRAGPARDGDGADAAGHGGADGQPAEACYSESHVEAGHEGDNHMEPCGKEGPAGGEDDPLVGIAASGMPADCEPRSAAAAAESETASTTHDAPAEPEPCSLDAELAALGAQEAELDVQAQHLQRRKEALVKQAELQRRLKRKRSEMEALKAEIAQLEHEAEEHLGLDRPTSSAKRQRTQPASAPNLLAKSKPQHAGGSISSGYKASTTVSTAALLGDESAREAAARLARIQTVKVQLPRAAEPRPVVVKPEFVRQDPPDVETEPRTGIRIKNRIVTAEMLDQRMLNRQVVSIKSVGAGLMREDVEQDWVMIGVIWSKSENKIAKNGSSFVMMRICDLAGNSINLFMFRESFEAHWKEKVGSVVAVLNPKIMAPLEKQTQVSIELDNPLKWMKIGDAVDLGTCQGIRRDKNPCQLPIDVTSGLHLGNPSVLAEERKRRVNVDGTFKVDGVTISTQGQDIKLIEPNRPDDPLTAQDEANLRKIAELAAGKSVGARYLRAAHKIPEPAAKVADQPLFSRTAIMLMGGNPLANDSTKQRSPSTTPKAARVHDFIAGKGDLTPSRSLVRSLSAARGSESPRGLERADSHSPSRHSASGAKRSAPATRDDSDSDVELNII</sequence>
<keyword evidence="4" id="KW-1185">Reference proteome</keyword>
<evidence type="ECO:0000256" key="1">
    <source>
        <dbReference type="SAM" id="MobiDB-lite"/>
    </source>
</evidence>
<feature type="region of interest" description="Disordered" evidence="1">
    <location>
        <begin position="1"/>
        <end position="102"/>
    </location>
</feature>
<evidence type="ECO:0000313" key="4">
    <source>
        <dbReference type="Proteomes" id="UP001527925"/>
    </source>
</evidence>
<comment type="caution">
    <text evidence="3">The sequence shown here is derived from an EMBL/GenBank/DDBJ whole genome shotgun (WGS) entry which is preliminary data.</text>
</comment>
<proteinExistence type="predicted"/>
<dbReference type="PANTHER" id="PTHR13454:SF11">
    <property type="entry name" value="PROTEIN MCM10 HOMOLOG"/>
    <property type="match status" value="1"/>
</dbReference>
<dbReference type="Gene3D" id="2.40.50.140">
    <property type="entry name" value="Nucleic acid-binding proteins"/>
    <property type="match status" value="1"/>
</dbReference>
<feature type="compositionally biased region" description="Basic and acidic residues" evidence="1">
    <location>
        <begin position="1"/>
        <end position="12"/>
    </location>
</feature>
<dbReference type="Pfam" id="PF22379">
    <property type="entry name" value="OB_MCM10"/>
    <property type="match status" value="1"/>
</dbReference>
<dbReference type="InterPro" id="IPR040184">
    <property type="entry name" value="Mcm10"/>
</dbReference>
<feature type="region of interest" description="Disordered" evidence="1">
    <location>
        <begin position="527"/>
        <end position="546"/>
    </location>
</feature>
<feature type="region of interest" description="Disordered" evidence="1">
    <location>
        <begin position="162"/>
        <end position="205"/>
    </location>
</feature>
<gene>
    <name evidence="3" type="ORF">HK105_204123</name>
</gene>
<evidence type="ECO:0000313" key="3">
    <source>
        <dbReference type="EMBL" id="KAL2916367.1"/>
    </source>
</evidence>
<evidence type="ECO:0000259" key="2">
    <source>
        <dbReference type="Pfam" id="PF22379"/>
    </source>
</evidence>
<dbReference type="EMBL" id="JADGIZ020000017">
    <property type="protein sequence ID" value="KAL2916367.1"/>
    <property type="molecule type" value="Genomic_DNA"/>
</dbReference>
<accession>A0ABR4NA46</accession>
<feature type="compositionally biased region" description="Polar residues" evidence="1">
    <location>
        <begin position="171"/>
        <end position="184"/>
    </location>
</feature>